<dbReference type="NCBIfam" id="NF001159">
    <property type="entry name" value="PRK00150.1-3"/>
    <property type="match status" value="1"/>
</dbReference>
<dbReference type="NCBIfam" id="TIGR00079">
    <property type="entry name" value="pept_deformyl"/>
    <property type="match status" value="1"/>
</dbReference>
<gene>
    <name evidence="2" type="primary">def</name>
    <name evidence="3" type="ORF">Megvenef_01628</name>
</gene>
<comment type="cofactor">
    <cofactor evidence="2">
        <name>Fe(2+)</name>
        <dbReference type="ChEBI" id="CHEBI:29033"/>
    </cofactor>
    <text evidence="2">Binds 1 Fe(2+) ion.</text>
</comment>
<sequence>MIFAMELKIITIEDEIDKSSSVLKNKAKKVSFPLSTEDKQIISSMQKILFKAEGVGLAAPQVNIGLSIAVVYIPESASLLREDVRAYSMHTIINPEYTPINEDEIVSDFEGCYSVKSVYGKVPRYKSINLKYQNEDGVVIEQIVTDFYARVVQHEIDHLNGILITDRLTPECVQGTFAQMLPLRRSELSEDKRKHFDKLMKIKGIIIEDDKTDN</sequence>
<keyword evidence="2" id="KW-0378">Hydrolase</keyword>
<organism evidence="3 4">
    <name type="scientific">Candidatus Megaera venefica</name>
    <dbReference type="NCBI Taxonomy" id="2055910"/>
    <lineage>
        <taxon>Bacteria</taxon>
        <taxon>Pseudomonadati</taxon>
        <taxon>Pseudomonadota</taxon>
        <taxon>Alphaproteobacteria</taxon>
        <taxon>Rickettsiales</taxon>
        <taxon>Rickettsiaceae</taxon>
        <taxon>Candidatus Megaera</taxon>
    </lineage>
</organism>
<keyword evidence="4" id="KW-1185">Reference proteome</keyword>
<comment type="similarity">
    <text evidence="1 2">Belongs to the polypeptide deformylase family.</text>
</comment>
<dbReference type="SUPFAM" id="SSF56420">
    <property type="entry name" value="Peptide deformylase"/>
    <property type="match status" value="1"/>
</dbReference>
<feature type="active site" evidence="2">
    <location>
        <position position="155"/>
    </location>
</feature>
<dbReference type="PANTHER" id="PTHR10458">
    <property type="entry name" value="PEPTIDE DEFORMYLASE"/>
    <property type="match status" value="1"/>
</dbReference>
<comment type="caution">
    <text evidence="3">The sequence shown here is derived from an EMBL/GenBank/DDBJ whole genome shotgun (WGS) entry which is preliminary data.</text>
</comment>
<keyword evidence="2" id="KW-0648">Protein biosynthesis</keyword>
<protein>
    <recommendedName>
        <fullName evidence="2">Peptide deformylase</fullName>
        <shortName evidence="2">PDF</shortName>
        <ecNumber evidence="2">3.5.1.88</ecNumber>
    </recommendedName>
    <alternativeName>
        <fullName evidence="2">Polypeptide deformylase</fullName>
    </alternativeName>
</protein>
<dbReference type="CDD" id="cd00487">
    <property type="entry name" value="Pep_deformylase"/>
    <property type="match status" value="1"/>
</dbReference>
<dbReference type="HAMAP" id="MF_00163">
    <property type="entry name" value="Pep_deformylase"/>
    <property type="match status" value="1"/>
</dbReference>
<dbReference type="Pfam" id="PF01327">
    <property type="entry name" value="Pep_deformylase"/>
    <property type="match status" value="1"/>
</dbReference>
<comment type="function">
    <text evidence="2">Removes the formyl group from the N-terminal Met of newly synthesized proteins. Requires at least a dipeptide for an efficient rate of reaction. N-terminal L-methionine is a prerequisite for activity but the enzyme has broad specificity at other positions.</text>
</comment>
<dbReference type="PIRSF" id="PIRSF004749">
    <property type="entry name" value="Pep_def"/>
    <property type="match status" value="1"/>
</dbReference>
<evidence type="ECO:0000313" key="4">
    <source>
        <dbReference type="Proteomes" id="UP001291687"/>
    </source>
</evidence>
<comment type="catalytic activity">
    <reaction evidence="2">
        <text>N-terminal N-formyl-L-methionyl-[peptide] + H2O = N-terminal L-methionyl-[peptide] + formate</text>
        <dbReference type="Rhea" id="RHEA:24420"/>
        <dbReference type="Rhea" id="RHEA-COMP:10639"/>
        <dbReference type="Rhea" id="RHEA-COMP:10640"/>
        <dbReference type="ChEBI" id="CHEBI:15377"/>
        <dbReference type="ChEBI" id="CHEBI:15740"/>
        <dbReference type="ChEBI" id="CHEBI:49298"/>
        <dbReference type="ChEBI" id="CHEBI:64731"/>
        <dbReference type="EC" id="3.5.1.88"/>
    </reaction>
</comment>
<dbReference type="Gene3D" id="3.90.45.10">
    <property type="entry name" value="Peptide deformylase"/>
    <property type="match status" value="1"/>
</dbReference>
<feature type="binding site" evidence="2">
    <location>
        <position position="154"/>
    </location>
    <ligand>
        <name>Fe cation</name>
        <dbReference type="ChEBI" id="CHEBI:24875"/>
    </ligand>
</feature>
<proteinExistence type="inferred from homology"/>
<dbReference type="EMBL" id="JARJFB010000200">
    <property type="protein sequence ID" value="MEA0971644.1"/>
    <property type="molecule type" value="Genomic_DNA"/>
</dbReference>
<dbReference type="InterPro" id="IPR023635">
    <property type="entry name" value="Peptide_deformylase"/>
</dbReference>
<feature type="binding site" evidence="2">
    <location>
        <position position="158"/>
    </location>
    <ligand>
        <name>Fe cation</name>
        <dbReference type="ChEBI" id="CHEBI:24875"/>
    </ligand>
</feature>
<keyword evidence="2" id="KW-0479">Metal-binding</keyword>
<dbReference type="Proteomes" id="UP001291687">
    <property type="component" value="Unassembled WGS sequence"/>
</dbReference>
<accession>A0ABU5NEP7</accession>
<evidence type="ECO:0000256" key="1">
    <source>
        <dbReference type="ARBA" id="ARBA00010759"/>
    </source>
</evidence>
<dbReference type="InterPro" id="IPR036821">
    <property type="entry name" value="Peptide_deformylase_sf"/>
</dbReference>
<dbReference type="EC" id="3.5.1.88" evidence="2"/>
<dbReference type="PANTHER" id="PTHR10458:SF22">
    <property type="entry name" value="PEPTIDE DEFORMYLASE"/>
    <property type="match status" value="1"/>
</dbReference>
<name>A0ABU5NEP7_9RICK</name>
<feature type="binding site" evidence="2">
    <location>
        <position position="112"/>
    </location>
    <ligand>
        <name>Fe cation</name>
        <dbReference type="ChEBI" id="CHEBI:24875"/>
    </ligand>
</feature>
<evidence type="ECO:0000256" key="2">
    <source>
        <dbReference type="HAMAP-Rule" id="MF_00163"/>
    </source>
</evidence>
<evidence type="ECO:0000313" key="3">
    <source>
        <dbReference type="EMBL" id="MEA0971644.1"/>
    </source>
</evidence>
<reference evidence="3 4" key="1">
    <citation type="submission" date="2023-03" db="EMBL/GenBank/DDBJ databases">
        <title>Host association and intracellularity evolved multiple times independently in the Rickettsiales.</title>
        <authorList>
            <person name="Castelli M."/>
            <person name="Nardi T."/>
            <person name="Gammuto L."/>
            <person name="Bellinzona G."/>
            <person name="Sabaneyeva E."/>
            <person name="Potekhin A."/>
            <person name="Serra V."/>
            <person name="Petroni G."/>
            <person name="Sassera D."/>
        </authorList>
    </citation>
    <scope>NUCLEOTIDE SEQUENCE [LARGE SCALE GENOMIC DNA]</scope>
    <source>
        <strain evidence="3 4">Sr 2-6</strain>
    </source>
</reference>
<keyword evidence="2" id="KW-0408">Iron</keyword>
<dbReference type="PRINTS" id="PR01576">
    <property type="entry name" value="PDEFORMYLASE"/>
</dbReference>